<dbReference type="Pfam" id="PF01425">
    <property type="entry name" value="Amidase"/>
    <property type="match status" value="1"/>
</dbReference>
<dbReference type="InterPro" id="IPR000120">
    <property type="entry name" value="Amidase"/>
</dbReference>
<reference evidence="5 6" key="1">
    <citation type="submission" date="2018-07" db="EMBL/GenBank/DDBJ databases">
        <title>Genomic Encyclopedia of Type Strains, Phase IV (KMG-IV): sequencing the most valuable type-strain genomes for metagenomic binning, comparative biology and taxonomic classification.</title>
        <authorList>
            <person name="Goeker M."/>
        </authorList>
    </citation>
    <scope>NUCLEOTIDE SEQUENCE [LARGE SCALE GENOMIC DNA]</scope>
    <source>
        <strain evidence="5 6">DSM 44952</strain>
    </source>
</reference>
<sequence>MRYDEYRRYDAVGLAELVARGDVHPADLLRLALERCAKVDPAINAVSLLMEKNGEELARRSDLGGPLAGVPFLLKDLGQDYAGYPTSAGTGPLRSIRAARHSTVVQRWLDAGLVIFGKTTTPEFGSKAITETRTFGATRNPWDTTRTPGGSSGGSAAAVAAGVVPMAGASDGGGSIRIPAACTGLFGLKPGRGLVPSGPDVGDPLFGAATPGVLSRSVRDTAAMFDILTQPDPGAPYTVSRPDRPFRDAVTEPPRRLRIGFTSDSPQGTAVDPEAVRAVEDAAALLESLGHTVEPATLGIDGRRLALDFMTVWTASAAAELDRTCRLTRSSPTDFDIDTQVLAAVGRALSAPELVLAHARWNDYTRALAEFHGTYDLLLTPTLAVPPLRIGQNRTPALADTVLPPFLQLGAGKVLSRTDFYRNLVTANLSAVPFTQLANITGRPAMSVPTHWTAAGLPLGTQFVGPSGSEYLLLQLAAEIETARPWFDRCPPESGIQQPIAAGVGQSV</sequence>
<dbReference type="OrthoDB" id="5175573at2"/>
<dbReference type="STRING" id="1210089.GCA_001613165_07932"/>
<dbReference type="EMBL" id="QQAZ01000015">
    <property type="protein sequence ID" value="RDI44886.1"/>
    <property type="molecule type" value="Genomic_DNA"/>
</dbReference>
<comment type="caution">
    <text evidence="5">The sequence shown here is derived from an EMBL/GenBank/DDBJ whole genome shotgun (WGS) entry which is preliminary data.</text>
</comment>
<gene>
    <name evidence="5" type="ORF">DFR68_11538</name>
</gene>
<dbReference type="PROSITE" id="PS00571">
    <property type="entry name" value="AMIDASES"/>
    <property type="match status" value="1"/>
</dbReference>
<evidence type="ECO:0000256" key="1">
    <source>
        <dbReference type="ARBA" id="ARBA00001311"/>
    </source>
</evidence>
<dbReference type="GO" id="GO:0004040">
    <property type="term" value="F:amidase activity"/>
    <property type="evidence" value="ECO:0007669"/>
    <property type="project" value="UniProtKB-EC"/>
</dbReference>
<dbReference type="Proteomes" id="UP000255355">
    <property type="component" value="Unassembled WGS sequence"/>
</dbReference>
<comment type="catalytic activity">
    <reaction evidence="1">
        <text>a monocarboxylic acid amide + H2O = a monocarboxylate + NH4(+)</text>
        <dbReference type="Rhea" id="RHEA:12020"/>
        <dbReference type="ChEBI" id="CHEBI:15377"/>
        <dbReference type="ChEBI" id="CHEBI:28938"/>
        <dbReference type="ChEBI" id="CHEBI:35757"/>
        <dbReference type="ChEBI" id="CHEBI:83628"/>
        <dbReference type="EC" id="3.5.1.4"/>
    </reaction>
</comment>
<evidence type="ECO:0000259" key="4">
    <source>
        <dbReference type="Pfam" id="PF01425"/>
    </source>
</evidence>
<feature type="domain" description="Amidase" evidence="4">
    <location>
        <begin position="27"/>
        <end position="474"/>
    </location>
</feature>
<dbReference type="EC" id="3.5.1.4" evidence="3"/>
<comment type="similarity">
    <text evidence="2">Belongs to the amidase family.</text>
</comment>
<dbReference type="InterPro" id="IPR023631">
    <property type="entry name" value="Amidase_dom"/>
</dbReference>
<evidence type="ECO:0000256" key="3">
    <source>
        <dbReference type="ARBA" id="ARBA00012922"/>
    </source>
</evidence>
<dbReference type="Gene3D" id="3.90.1300.10">
    <property type="entry name" value="Amidase signature (AS) domain"/>
    <property type="match status" value="1"/>
</dbReference>
<dbReference type="RefSeq" id="WP_068032610.1">
    <property type="nucleotide sequence ID" value="NZ_QQAZ01000015.1"/>
</dbReference>
<proteinExistence type="inferred from homology"/>
<accession>A0A370GNM8</accession>
<dbReference type="InterPro" id="IPR036928">
    <property type="entry name" value="AS_sf"/>
</dbReference>
<dbReference type="AlphaFoldDB" id="A0A370GNM8"/>
<organism evidence="5 6">
    <name type="scientific">Nocardia mexicana</name>
    <dbReference type="NCBI Taxonomy" id="279262"/>
    <lineage>
        <taxon>Bacteria</taxon>
        <taxon>Bacillati</taxon>
        <taxon>Actinomycetota</taxon>
        <taxon>Actinomycetes</taxon>
        <taxon>Mycobacteriales</taxon>
        <taxon>Nocardiaceae</taxon>
        <taxon>Nocardia</taxon>
    </lineage>
</organism>
<dbReference type="InterPro" id="IPR020556">
    <property type="entry name" value="Amidase_CS"/>
</dbReference>
<keyword evidence="6" id="KW-1185">Reference proteome</keyword>
<evidence type="ECO:0000313" key="5">
    <source>
        <dbReference type="EMBL" id="RDI44886.1"/>
    </source>
</evidence>
<evidence type="ECO:0000256" key="2">
    <source>
        <dbReference type="ARBA" id="ARBA00009199"/>
    </source>
</evidence>
<dbReference type="PANTHER" id="PTHR11895">
    <property type="entry name" value="TRANSAMIDASE"/>
    <property type="match status" value="1"/>
</dbReference>
<evidence type="ECO:0000313" key="6">
    <source>
        <dbReference type="Proteomes" id="UP000255355"/>
    </source>
</evidence>
<name>A0A370GNM8_9NOCA</name>
<protein>
    <recommendedName>
        <fullName evidence="3">amidase</fullName>
        <ecNumber evidence="3">3.5.1.4</ecNumber>
    </recommendedName>
</protein>
<dbReference type="PANTHER" id="PTHR11895:SF7">
    <property type="entry name" value="GLUTAMYL-TRNA(GLN) AMIDOTRANSFERASE SUBUNIT A, MITOCHONDRIAL"/>
    <property type="match status" value="1"/>
</dbReference>
<dbReference type="SUPFAM" id="SSF75304">
    <property type="entry name" value="Amidase signature (AS) enzymes"/>
    <property type="match status" value="1"/>
</dbReference>